<evidence type="ECO:0000313" key="2">
    <source>
        <dbReference type="Proteomes" id="UP000699042"/>
    </source>
</evidence>
<evidence type="ECO:0000313" key="1">
    <source>
        <dbReference type="EMBL" id="KAG7051100.1"/>
    </source>
</evidence>
<name>A0A9P7R6J2_9PEZI</name>
<organism evidence="1 2">
    <name type="scientific">Colletotrichum scovillei</name>
    <dbReference type="NCBI Taxonomy" id="1209932"/>
    <lineage>
        <taxon>Eukaryota</taxon>
        <taxon>Fungi</taxon>
        <taxon>Dikarya</taxon>
        <taxon>Ascomycota</taxon>
        <taxon>Pezizomycotina</taxon>
        <taxon>Sordariomycetes</taxon>
        <taxon>Hypocreomycetidae</taxon>
        <taxon>Glomerellales</taxon>
        <taxon>Glomerellaceae</taxon>
        <taxon>Colletotrichum</taxon>
        <taxon>Colletotrichum acutatum species complex</taxon>
    </lineage>
</organism>
<dbReference type="EMBL" id="JAESDN010000004">
    <property type="protein sequence ID" value="KAG7051100.1"/>
    <property type="molecule type" value="Genomic_DNA"/>
</dbReference>
<reference evidence="1" key="1">
    <citation type="submission" date="2021-05" db="EMBL/GenBank/DDBJ databases">
        <title>Comparative genomics of three Colletotrichum scovillei strains and genetic complementation revealed genes involved fungal growth and virulence on chili pepper.</title>
        <authorList>
            <person name="Hsieh D.-K."/>
            <person name="Chuang S.-C."/>
            <person name="Chen C.-Y."/>
            <person name="Chao Y.-T."/>
            <person name="Lu M.-Y.J."/>
            <person name="Lee M.-H."/>
            <person name="Shih M.-C."/>
        </authorList>
    </citation>
    <scope>NUCLEOTIDE SEQUENCE</scope>
    <source>
        <strain evidence="1">Coll-153</strain>
    </source>
</reference>
<accession>A0A9P7R6J2</accession>
<gene>
    <name evidence="1" type="ORF">JMJ77_001727</name>
</gene>
<protein>
    <submittedName>
        <fullName evidence="1">Uncharacterized protein</fullName>
    </submittedName>
</protein>
<keyword evidence="2" id="KW-1185">Reference proteome</keyword>
<proteinExistence type="predicted"/>
<comment type="caution">
    <text evidence="1">The sequence shown here is derived from an EMBL/GenBank/DDBJ whole genome shotgun (WGS) entry which is preliminary data.</text>
</comment>
<dbReference type="AlphaFoldDB" id="A0A9P7R6J2"/>
<dbReference type="Proteomes" id="UP000699042">
    <property type="component" value="Unassembled WGS sequence"/>
</dbReference>
<sequence length="43" mass="5177">MLRPMPAEIFGEELRQPGARFGRESQHQTYRSKYINRARKLTR</sequence>